<accession>A0A6N2TPH5</accession>
<dbReference type="AlphaFoldDB" id="A0A6N2TPH5"/>
<gene>
    <name evidence="1" type="ORF">AMLFYP55_00490</name>
</gene>
<reference evidence="1" key="1">
    <citation type="submission" date="2019-11" db="EMBL/GenBank/DDBJ databases">
        <authorList>
            <person name="Feng L."/>
        </authorList>
    </citation>
    <scope>NUCLEOTIDE SEQUENCE</scope>
    <source>
        <strain evidence="1">AMuciniphilaLFYP55</strain>
    </source>
</reference>
<name>A0A6N2TPH5_9BACT</name>
<organism evidence="1">
    <name type="scientific">Akkermansia muciniphila</name>
    <dbReference type="NCBI Taxonomy" id="239935"/>
    <lineage>
        <taxon>Bacteria</taxon>
        <taxon>Pseudomonadati</taxon>
        <taxon>Verrucomicrobiota</taxon>
        <taxon>Verrucomicrobiia</taxon>
        <taxon>Verrucomicrobiales</taxon>
        <taxon>Akkermansiaceae</taxon>
        <taxon>Akkermansia</taxon>
    </lineage>
</organism>
<protein>
    <submittedName>
        <fullName evidence="1">Uncharacterized protein</fullName>
    </submittedName>
</protein>
<sequence length="38" mass="4719">MFKHNGEEDFFCQNKKFLIERRSSLCYNRDQTEKICLF</sequence>
<dbReference type="EMBL" id="CACRSS010000016">
    <property type="protein sequence ID" value="VYT06839.1"/>
    <property type="molecule type" value="Genomic_DNA"/>
</dbReference>
<evidence type="ECO:0000313" key="1">
    <source>
        <dbReference type="EMBL" id="VYT06839.1"/>
    </source>
</evidence>
<proteinExistence type="predicted"/>